<protein>
    <submittedName>
        <fullName evidence="3">Uncharacterized protein</fullName>
    </submittedName>
</protein>
<dbReference type="RefSeq" id="WP_096668676.1">
    <property type="nucleotide sequence ID" value="NZ_AP018316.1"/>
</dbReference>
<accession>A0A1Z4V600</accession>
<dbReference type="KEGG" id="dcm:NIES806_31450"/>
<keyword evidence="2" id="KW-0732">Signal</keyword>
<organism evidence="3 4">
    <name type="scientific">Dolichospermum compactum NIES-806</name>
    <dbReference type="NCBI Taxonomy" id="1973481"/>
    <lineage>
        <taxon>Bacteria</taxon>
        <taxon>Bacillati</taxon>
        <taxon>Cyanobacteriota</taxon>
        <taxon>Cyanophyceae</taxon>
        <taxon>Nostocales</taxon>
        <taxon>Aphanizomenonaceae</taxon>
        <taxon>Dolichospermum</taxon>
        <taxon>Dolichospermum compactum</taxon>
    </lineage>
</organism>
<feature type="chain" id="PRO_5013006789" evidence="2">
    <location>
        <begin position="30"/>
        <end position="124"/>
    </location>
</feature>
<dbReference type="Proteomes" id="UP000218702">
    <property type="component" value="Chromosome"/>
</dbReference>
<reference evidence="3 4" key="1">
    <citation type="submission" date="2017-06" db="EMBL/GenBank/DDBJ databases">
        <title>Genome sequencing of cyanobaciteial culture collection at National Institute for Environmental Studies (NIES).</title>
        <authorList>
            <person name="Hirose Y."/>
            <person name="Shimura Y."/>
            <person name="Fujisawa T."/>
            <person name="Nakamura Y."/>
            <person name="Kawachi M."/>
        </authorList>
    </citation>
    <scope>NUCLEOTIDE SEQUENCE [LARGE SCALE GENOMIC DNA]</scope>
    <source>
        <strain evidence="3 4">NIES-806</strain>
    </source>
</reference>
<dbReference type="EMBL" id="AP018316">
    <property type="protein sequence ID" value="BAZ86927.1"/>
    <property type="molecule type" value="Genomic_DNA"/>
</dbReference>
<evidence type="ECO:0000313" key="4">
    <source>
        <dbReference type="Proteomes" id="UP000218702"/>
    </source>
</evidence>
<sequence length="124" mass="13033">MQYNLLSFGCISALLGLTLTPMFTESASAQCVMSHVGVQLNISQSQAKQGSNVQMKNTGPCTGNTTSSTATQVNIGGRGKVEQQQNVRHEMRGGKGNGTGVNGPIIKSNVIVPVDIITPKNFNP</sequence>
<feature type="signal peptide" evidence="2">
    <location>
        <begin position="1"/>
        <end position="29"/>
    </location>
</feature>
<feature type="region of interest" description="Disordered" evidence="1">
    <location>
        <begin position="52"/>
        <end position="72"/>
    </location>
</feature>
<evidence type="ECO:0000256" key="1">
    <source>
        <dbReference type="SAM" id="MobiDB-lite"/>
    </source>
</evidence>
<evidence type="ECO:0000313" key="3">
    <source>
        <dbReference type="EMBL" id="BAZ86927.1"/>
    </source>
</evidence>
<name>A0A1Z4V600_9CYAN</name>
<gene>
    <name evidence="3" type="ORF">NIES806_31450</name>
</gene>
<dbReference type="AlphaFoldDB" id="A0A1Z4V600"/>
<evidence type="ECO:0000256" key="2">
    <source>
        <dbReference type="SAM" id="SignalP"/>
    </source>
</evidence>
<keyword evidence="4" id="KW-1185">Reference proteome</keyword>
<proteinExistence type="predicted"/>
<dbReference type="OrthoDB" id="516146at2"/>